<protein>
    <submittedName>
        <fullName evidence="1">Uncharacterized protein</fullName>
    </submittedName>
</protein>
<reference evidence="1 2" key="1">
    <citation type="submission" date="2017-04" db="EMBL/GenBank/DDBJ databases">
        <title>Bacillus krulwichiae AM31D Genome sequencing and assembly.</title>
        <authorList>
            <person name="Krulwich T.A."/>
            <person name="Anastor L."/>
            <person name="Ehrlich R."/>
            <person name="Ehrlich G.D."/>
            <person name="Janto B."/>
        </authorList>
    </citation>
    <scope>NUCLEOTIDE SEQUENCE [LARGE SCALE GENOMIC DNA]</scope>
    <source>
        <strain evidence="1 2">AM31D</strain>
    </source>
</reference>
<name>A0A1X9MFF2_9BACI</name>
<accession>A0A1X9MFF2</accession>
<sequence length="64" mass="8033">MKNIDHRISYYLTKVAQKLSIHPSRKQPKSYTYRNDRLMLYKKLMHRQIEKEMRKDKWIFTSRC</sequence>
<keyword evidence="2" id="KW-1185">Reference proteome</keyword>
<dbReference type="Proteomes" id="UP000193006">
    <property type="component" value="Chromosome"/>
</dbReference>
<dbReference type="AlphaFoldDB" id="A0A1X9MFF2"/>
<evidence type="ECO:0000313" key="2">
    <source>
        <dbReference type="Proteomes" id="UP000193006"/>
    </source>
</evidence>
<organism evidence="1 2">
    <name type="scientific">Halalkalibacter krulwichiae</name>
    <dbReference type="NCBI Taxonomy" id="199441"/>
    <lineage>
        <taxon>Bacteria</taxon>
        <taxon>Bacillati</taxon>
        <taxon>Bacillota</taxon>
        <taxon>Bacilli</taxon>
        <taxon>Bacillales</taxon>
        <taxon>Bacillaceae</taxon>
        <taxon>Halalkalibacter</taxon>
    </lineage>
</organism>
<proteinExistence type="predicted"/>
<dbReference type="STRING" id="199441.BkAM31D_21300"/>
<gene>
    <name evidence="1" type="ORF">BkAM31D_21300</name>
</gene>
<dbReference type="EMBL" id="CP020814">
    <property type="protein sequence ID" value="ARK32179.1"/>
    <property type="molecule type" value="Genomic_DNA"/>
</dbReference>
<evidence type="ECO:0000313" key="1">
    <source>
        <dbReference type="EMBL" id="ARK32179.1"/>
    </source>
</evidence>
<dbReference type="KEGG" id="bkw:BkAM31D_21300"/>